<keyword evidence="1" id="KW-0472">Membrane</keyword>
<dbReference type="GO" id="GO:0010468">
    <property type="term" value="P:regulation of gene expression"/>
    <property type="evidence" value="ECO:0007669"/>
    <property type="project" value="InterPro"/>
</dbReference>
<feature type="transmembrane region" description="Helical" evidence="1">
    <location>
        <begin position="263"/>
        <end position="287"/>
    </location>
</feature>
<feature type="transmembrane region" description="Helical" evidence="1">
    <location>
        <begin position="232"/>
        <end position="251"/>
    </location>
</feature>
<organism evidence="2 3">
    <name type="scientific">Microvirga makkahensis</name>
    <dbReference type="NCBI Taxonomy" id="1128670"/>
    <lineage>
        <taxon>Bacteria</taxon>
        <taxon>Pseudomonadati</taxon>
        <taxon>Pseudomonadota</taxon>
        <taxon>Alphaproteobacteria</taxon>
        <taxon>Hyphomicrobiales</taxon>
        <taxon>Methylobacteriaceae</taxon>
        <taxon>Microvirga</taxon>
    </lineage>
</organism>
<dbReference type="AlphaFoldDB" id="A0A7X3MP94"/>
<proteinExistence type="predicted"/>
<feature type="transmembrane region" description="Helical" evidence="1">
    <location>
        <begin position="58"/>
        <end position="80"/>
    </location>
</feature>
<feature type="transmembrane region" description="Helical" evidence="1">
    <location>
        <begin position="20"/>
        <end position="46"/>
    </location>
</feature>
<accession>A0A7X3MP94</accession>
<dbReference type="PANTHER" id="PTHR38457:SF1">
    <property type="entry name" value="REGULATOR ABRB-RELATED"/>
    <property type="match status" value="1"/>
</dbReference>
<evidence type="ECO:0000313" key="2">
    <source>
        <dbReference type="EMBL" id="MXQ10706.1"/>
    </source>
</evidence>
<dbReference type="EMBL" id="WURB01000002">
    <property type="protein sequence ID" value="MXQ10706.1"/>
    <property type="molecule type" value="Genomic_DNA"/>
</dbReference>
<evidence type="ECO:0000256" key="1">
    <source>
        <dbReference type="SAM" id="Phobius"/>
    </source>
</evidence>
<feature type="transmembrane region" description="Helical" evidence="1">
    <location>
        <begin position="182"/>
        <end position="201"/>
    </location>
</feature>
<gene>
    <name evidence="2" type="ORF">GR328_04435</name>
</gene>
<reference evidence="2 3" key="2">
    <citation type="submission" date="2020-01" db="EMBL/GenBank/DDBJ databases">
        <title>Microvirga sp. nov., an arsenate reduction bacterium isolated from Tibet hotspring sediments.</title>
        <authorList>
            <person name="Xian W.-D."/>
            <person name="Li W.-J."/>
        </authorList>
    </citation>
    <scope>NUCLEOTIDE SEQUENCE [LARGE SCALE GENOMIC DNA]</scope>
    <source>
        <strain evidence="2 3">KCTC 23863</strain>
    </source>
</reference>
<name>A0A7X3MP94_9HYPH</name>
<dbReference type="PANTHER" id="PTHR38457">
    <property type="entry name" value="REGULATOR ABRB-RELATED"/>
    <property type="match status" value="1"/>
</dbReference>
<dbReference type="GO" id="GO:0016020">
    <property type="term" value="C:membrane"/>
    <property type="evidence" value="ECO:0007669"/>
    <property type="project" value="InterPro"/>
</dbReference>
<evidence type="ECO:0000313" key="3">
    <source>
        <dbReference type="Proteomes" id="UP000436483"/>
    </source>
</evidence>
<dbReference type="OrthoDB" id="9809910at2"/>
<evidence type="ECO:0008006" key="4">
    <source>
        <dbReference type="Google" id="ProtNLM"/>
    </source>
</evidence>
<keyword evidence="1" id="KW-0812">Transmembrane</keyword>
<dbReference type="InterPro" id="IPR017516">
    <property type="entry name" value="AbrB_dup"/>
</dbReference>
<sequence length="353" mass="35680">MKTLDVQWISGFAARALTAALGGAAASAFGLPLAWMVGATLATMVLTLSGIGRPPPPVVYRTGLALAGTAVGLTVTSVVADRIVEVGYLIPVAALANLLIARLLFPLYARLSGLDAATCYFATIPAGIAEMAETSASYGADPAAVASIHALRVAVIVVVVPALMLLIPGTERQAVAASTASFNPMLLVAIAAGAAGGWLGVLARLPAAYFLGPMMTLAALSGTGIVEARMPLPLLAAAQVALGLNLGSRFGKTTLRRLPRGMSMAIPVIAVQAVAMALFAGLLHGLAEVDLPTMILCFATGGTAEMVLTAKSIGADAALVTAFQAGRGVICNVGAPLLFRTTVARRTARGAPD</sequence>
<dbReference type="InterPro" id="IPR007820">
    <property type="entry name" value="AbrB_fam"/>
</dbReference>
<dbReference type="PIRSF" id="PIRSF038991">
    <property type="entry name" value="Protein_AbrB"/>
    <property type="match status" value="1"/>
</dbReference>
<keyword evidence="1" id="KW-1133">Transmembrane helix</keyword>
<comment type="caution">
    <text evidence="2">The sequence shown here is derived from an EMBL/GenBank/DDBJ whole genome shotgun (WGS) entry which is preliminary data.</text>
</comment>
<feature type="transmembrane region" description="Helical" evidence="1">
    <location>
        <begin position="150"/>
        <end position="170"/>
    </location>
</feature>
<reference evidence="2 3" key="1">
    <citation type="submission" date="2019-12" db="EMBL/GenBank/DDBJ databases">
        <authorList>
            <person name="Yuan C.-G."/>
        </authorList>
    </citation>
    <scope>NUCLEOTIDE SEQUENCE [LARGE SCALE GENOMIC DNA]</scope>
    <source>
        <strain evidence="2 3">KCTC 23863</strain>
    </source>
</reference>
<keyword evidence="3" id="KW-1185">Reference proteome</keyword>
<protein>
    <recommendedName>
        <fullName evidence="4">Ammonia monooxygenase</fullName>
    </recommendedName>
</protein>
<dbReference type="NCBIfam" id="TIGR03082">
    <property type="entry name" value="Gneg_AbrB_dup"/>
    <property type="match status" value="1"/>
</dbReference>
<dbReference type="Proteomes" id="UP000436483">
    <property type="component" value="Unassembled WGS sequence"/>
</dbReference>
<dbReference type="Pfam" id="PF05145">
    <property type="entry name" value="AbrB"/>
    <property type="match status" value="1"/>
</dbReference>
<feature type="transmembrane region" description="Helical" evidence="1">
    <location>
        <begin position="86"/>
        <end position="105"/>
    </location>
</feature>